<protein>
    <submittedName>
        <fullName evidence="2">Uncharacterized protein</fullName>
    </submittedName>
</protein>
<sequence>MTPARCGWARSSASRKQTISQPSAAAALTPRLRLRPGPRLSGASTTRIRSPVQLLTS</sequence>
<feature type="compositionally biased region" description="Polar residues" evidence="1">
    <location>
        <begin position="44"/>
        <end position="57"/>
    </location>
</feature>
<dbReference type="AlphaFoldDB" id="A0A7W0HP70"/>
<feature type="region of interest" description="Disordered" evidence="1">
    <location>
        <begin position="1"/>
        <end position="57"/>
    </location>
</feature>
<accession>A0A7W0HP70</accession>
<organism evidence="2 3">
    <name type="scientific">Nonomuraea soli</name>
    <dbReference type="NCBI Taxonomy" id="1032476"/>
    <lineage>
        <taxon>Bacteria</taxon>
        <taxon>Bacillati</taxon>
        <taxon>Actinomycetota</taxon>
        <taxon>Actinomycetes</taxon>
        <taxon>Streptosporangiales</taxon>
        <taxon>Streptosporangiaceae</taxon>
        <taxon>Nonomuraea</taxon>
    </lineage>
</organism>
<feature type="compositionally biased region" description="Polar residues" evidence="1">
    <location>
        <begin position="11"/>
        <end position="21"/>
    </location>
</feature>
<proteinExistence type="predicted"/>
<gene>
    <name evidence="2" type="ORF">HNR30_001914</name>
</gene>
<dbReference type="Proteomes" id="UP000530928">
    <property type="component" value="Unassembled WGS sequence"/>
</dbReference>
<reference evidence="2 3" key="1">
    <citation type="submission" date="2020-07" db="EMBL/GenBank/DDBJ databases">
        <title>Genomic Encyclopedia of Type Strains, Phase IV (KMG-IV): sequencing the most valuable type-strain genomes for metagenomic binning, comparative biology and taxonomic classification.</title>
        <authorList>
            <person name="Goeker M."/>
        </authorList>
    </citation>
    <scope>NUCLEOTIDE SEQUENCE [LARGE SCALE GENOMIC DNA]</scope>
    <source>
        <strain evidence="2 3">DSM 45533</strain>
    </source>
</reference>
<keyword evidence="3" id="KW-1185">Reference proteome</keyword>
<dbReference type="EMBL" id="JACDUR010000002">
    <property type="protein sequence ID" value="MBA2890573.1"/>
    <property type="molecule type" value="Genomic_DNA"/>
</dbReference>
<evidence type="ECO:0000256" key="1">
    <source>
        <dbReference type="SAM" id="MobiDB-lite"/>
    </source>
</evidence>
<comment type="caution">
    <text evidence="2">The sequence shown here is derived from an EMBL/GenBank/DDBJ whole genome shotgun (WGS) entry which is preliminary data.</text>
</comment>
<evidence type="ECO:0000313" key="2">
    <source>
        <dbReference type="EMBL" id="MBA2890573.1"/>
    </source>
</evidence>
<evidence type="ECO:0000313" key="3">
    <source>
        <dbReference type="Proteomes" id="UP000530928"/>
    </source>
</evidence>
<name>A0A7W0HP70_9ACTN</name>
<feature type="compositionally biased region" description="Low complexity" evidence="1">
    <location>
        <begin position="22"/>
        <end position="43"/>
    </location>
</feature>